<sequence length="108" mass="12093">MAIFDFISHQLEDRLAQPDDFASSVLSWTRQHILNTIGVLESELQGLLLTLVFSVFGVFVWSPYSEWSGRGQCSGSTQPITASKLYTEVSTGLPFVHFFHLIICLQIA</sequence>
<dbReference type="AlphaFoldDB" id="A0A0C3AA49"/>
<reference evidence="1 2" key="1">
    <citation type="submission" date="2014-04" db="EMBL/GenBank/DDBJ databases">
        <authorList>
            <consortium name="DOE Joint Genome Institute"/>
            <person name="Kuo A."/>
            <person name="Kohler A."/>
            <person name="Nagy L.G."/>
            <person name="Floudas D."/>
            <person name="Copeland A."/>
            <person name="Barry K.W."/>
            <person name="Cichocki N."/>
            <person name="Veneault-Fourrey C."/>
            <person name="LaButti K."/>
            <person name="Lindquist E.A."/>
            <person name="Lipzen A."/>
            <person name="Lundell T."/>
            <person name="Morin E."/>
            <person name="Murat C."/>
            <person name="Sun H."/>
            <person name="Tunlid A."/>
            <person name="Henrissat B."/>
            <person name="Grigoriev I.V."/>
            <person name="Hibbett D.S."/>
            <person name="Martin F."/>
            <person name="Nordberg H.P."/>
            <person name="Cantor M.N."/>
            <person name="Hua S.X."/>
        </authorList>
    </citation>
    <scope>NUCLEOTIDE SEQUENCE [LARGE SCALE GENOMIC DNA]</scope>
    <source>
        <strain evidence="1 2">Foug A</strain>
    </source>
</reference>
<reference evidence="2" key="2">
    <citation type="submission" date="2015-01" db="EMBL/GenBank/DDBJ databases">
        <title>Evolutionary Origins and Diversification of the Mycorrhizal Mutualists.</title>
        <authorList>
            <consortium name="DOE Joint Genome Institute"/>
            <consortium name="Mycorrhizal Genomics Consortium"/>
            <person name="Kohler A."/>
            <person name="Kuo A."/>
            <person name="Nagy L.G."/>
            <person name="Floudas D."/>
            <person name="Copeland A."/>
            <person name="Barry K.W."/>
            <person name="Cichocki N."/>
            <person name="Veneault-Fourrey C."/>
            <person name="LaButti K."/>
            <person name="Lindquist E.A."/>
            <person name="Lipzen A."/>
            <person name="Lundell T."/>
            <person name="Morin E."/>
            <person name="Murat C."/>
            <person name="Riley R."/>
            <person name="Ohm R."/>
            <person name="Sun H."/>
            <person name="Tunlid A."/>
            <person name="Henrissat B."/>
            <person name="Grigoriev I.V."/>
            <person name="Hibbett D.S."/>
            <person name="Martin F."/>
        </authorList>
    </citation>
    <scope>NUCLEOTIDE SEQUENCE [LARGE SCALE GENOMIC DNA]</scope>
    <source>
        <strain evidence="2">Foug A</strain>
    </source>
</reference>
<dbReference type="InParanoid" id="A0A0C3AA49"/>
<protein>
    <submittedName>
        <fullName evidence="1">Uncharacterized protein</fullName>
    </submittedName>
</protein>
<dbReference type="HOGENOM" id="CLU_2198522_0_0_1"/>
<dbReference type="EMBL" id="KN822004">
    <property type="protein sequence ID" value="KIM70593.1"/>
    <property type="molecule type" value="Genomic_DNA"/>
</dbReference>
<accession>A0A0C3AA49</accession>
<evidence type="ECO:0000313" key="2">
    <source>
        <dbReference type="Proteomes" id="UP000053989"/>
    </source>
</evidence>
<organism evidence="1 2">
    <name type="scientific">Scleroderma citrinum Foug A</name>
    <dbReference type="NCBI Taxonomy" id="1036808"/>
    <lineage>
        <taxon>Eukaryota</taxon>
        <taxon>Fungi</taxon>
        <taxon>Dikarya</taxon>
        <taxon>Basidiomycota</taxon>
        <taxon>Agaricomycotina</taxon>
        <taxon>Agaricomycetes</taxon>
        <taxon>Agaricomycetidae</taxon>
        <taxon>Boletales</taxon>
        <taxon>Sclerodermatineae</taxon>
        <taxon>Sclerodermataceae</taxon>
        <taxon>Scleroderma</taxon>
    </lineage>
</organism>
<evidence type="ECO:0000313" key="1">
    <source>
        <dbReference type="EMBL" id="KIM70593.1"/>
    </source>
</evidence>
<name>A0A0C3AA49_9AGAM</name>
<dbReference type="Proteomes" id="UP000053989">
    <property type="component" value="Unassembled WGS sequence"/>
</dbReference>
<proteinExistence type="predicted"/>
<gene>
    <name evidence="1" type="ORF">SCLCIDRAFT_156510</name>
</gene>
<keyword evidence="2" id="KW-1185">Reference proteome</keyword>